<evidence type="ECO:0000313" key="2">
    <source>
        <dbReference type="EMBL" id="SHN60322.1"/>
    </source>
</evidence>
<evidence type="ECO:0000256" key="1">
    <source>
        <dbReference type="SAM" id="MobiDB-lite"/>
    </source>
</evidence>
<evidence type="ECO:0000313" key="3">
    <source>
        <dbReference type="Proteomes" id="UP000184428"/>
    </source>
</evidence>
<feature type="region of interest" description="Disordered" evidence="1">
    <location>
        <begin position="1"/>
        <end position="45"/>
    </location>
</feature>
<dbReference type="EMBL" id="FRDM01000003">
    <property type="protein sequence ID" value="SHN60322.1"/>
    <property type="molecule type" value="Genomic_DNA"/>
</dbReference>
<proteinExistence type="predicted"/>
<sequence>MPGRPPSRVDGPLPIEHHALDADGTTSALVARDGPPMRWTRGAAG</sequence>
<organism evidence="2 3">
    <name type="scientific">Geodermatophilus obscurus</name>
    <dbReference type="NCBI Taxonomy" id="1861"/>
    <lineage>
        <taxon>Bacteria</taxon>
        <taxon>Bacillati</taxon>
        <taxon>Actinomycetota</taxon>
        <taxon>Actinomycetes</taxon>
        <taxon>Geodermatophilales</taxon>
        <taxon>Geodermatophilaceae</taxon>
        <taxon>Geodermatophilus</taxon>
    </lineage>
</organism>
<gene>
    <name evidence="2" type="ORF">SAMN05660350_00966</name>
</gene>
<dbReference type="AlphaFoldDB" id="A0A1M7SPE4"/>
<accession>A0A1M7SPE4</accession>
<protein>
    <submittedName>
        <fullName evidence="2">Uncharacterized protein</fullName>
    </submittedName>
</protein>
<reference evidence="2 3" key="1">
    <citation type="submission" date="2016-12" db="EMBL/GenBank/DDBJ databases">
        <authorList>
            <person name="Song W.-J."/>
            <person name="Kurnit D.M."/>
        </authorList>
    </citation>
    <scope>NUCLEOTIDE SEQUENCE [LARGE SCALE GENOMIC DNA]</scope>
    <source>
        <strain evidence="2 3">DSM 43162</strain>
    </source>
</reference>
<name>A0A1M7SPE4_9ACTN</name>
<dbReference type="Proteomes" id="UP000184428">
    <property type="component" value="Unassembled WGS sequence"/>
</dbReference>